<evidence type="ECO:0000313" key="1">
    <source>
        <dbReference type="EnsemblPlants" id="AVESA.00010b.r2.UnG1409870.1.CDS.1"/>
    </source>
</evidence>
<sequence length="137" mass="15457">MVEMPCADHDAHAAATQFLTHTVGRMLALLNLRATPIDTKGYETLLRLVENTCSDSFDLYNGLFMYNKNSTELLHRLESAMDAVKRRLFDELHEVLRKQLFEGSPPLNRQSPDSSSTTESPLPTDHDPDTHDEKSGQ</sequence>
<name>A0ACD6AHK7_AVESA</name>
<proteinExistence type="predicted"/>
<dbReference type="Proteomes" id="UP001732700">
    <property type="component" value="Unassembled WGS sequence"/>
</dbReference>
<reference evidence="1" key="1">
    <citation type="submission" date="2025-09" db="UniProtKB">
        <authorList>
            <consortium name="EnsemblPlants"/>
        </authorList>
    </citation>
    <scope>IDENTIFICATION</scope>
</reference>
<evidence type="ECO:0000313" key="2">
    <source>
        <dbReference type="Proteomes" id="UP001732700"/>
    </source>
</evidence>
<keyword evidence="2" id="KW-1185">Reference proteome</keyword>
<organism evidence="1 2">
    <name type="scientific">Avena sativa</name>
    <name type="common">Oat</name>
    <dbReference type="NCBI Taxonomy" id="4498"/>
    <lineage>
        <taxon>Eukaryota</taxon>
        <taxon>Viridiplantae</taxon>
        <taxon>Streptophyta</taxon>
        <taxon>Embryophyta</taxon>
        <taxon>Tracheophyta</taxon>
        <taxon>Spermatophyta</taxon>
        <taxon>Magnoliopsida</taxon>
        <taxon>Liliopsida</taxon>
        <taxon>Poales</taxon>
        <taxon>Poaceae</taxon>
        <taxon>BOP clade</taxon>
        <taxon>Pooideae</taxon>
        <taxon>Poodae</taxon>
        <taxon>Poeae</taxon>
        <taxon>Poeae Chloroplast Group 1 (Aveneae type)</taxon>
        <taxon>Aveninae</taxon>
        <taxon>Avena</taxon>
    </lineage>
</organism>
<accession>A0ACD6AHK7</accession>
<protein>
    <submittedName>
        <fullName evidence="1">Uncharacterized protein</fullName>
    </submittedName>
</protein>
<dbReference type="EnsemblPlants" id="AVESA.00010b.r2.UnG1409870.1">
    <property type="protein sequence ID" value="AVESA.00010b.r2.UnG1409870.1.CDS.1"/>
    <property type="gene ID" value="AVESA.00010b.r2.UnG1409870"/>
</dbReference>